<evidence type="ECO:0008006" key="5">
    <source>
        <dbReference type="Google" id="ProtNLM"/>
    </source>
</evidence>
<proteinExistence type="predicted"/>
<comment type="caution">
    <text evidence="2">The sequence shown here is derived from an EMBL/GenBank/DDBJ whole genome shotgun (WGS) entry which is preliminary data.</text>
</comment>
<dbReference type="Proteomes" id="UP000731519">
    <property type="component" value="Unassembled WGS sequence"/>
</dbReference>
<keyword evidence="4" id="KW-1185">Reference proteome</keyword>
<reference evidence="2 3" key="2">
    <citation type="submission" date="2016-09" db="EMBL/GenBank/DDBJ databases">
        <title>Streptomyces fradiae DSM40063, a candidate organism with high potential of specific P450 cytochromes.</title>
        <authorList>
            <person name="Grumaz C."/>
            <person name="Vainshtein Y."/>
            <person name="Kirstahler P."/>
            <person name="Sohn K."/>
        </authorList>
    </citation>
    <scope>NUCLEOTIDE SEQUENCE [LARGE SCALE GENOMIC DNA]</scope>
    <source>
        <strain evidence="2 3">DSM 40063</strain>
    </source>
</reference>
<evidence type="ECO:0000313" key="3">
    <source>
        <dbReference type="Proteomes" id="UP000194318"/>
    </source>
</evidence>
<reference evidence="1 4" key="1">
    <citation type="submission" date="2013-05" db="EMBL/GenBank/DDBJ databases">
        <title>Genome Sequence of Streptomyces fradiae.</title>
        <authorList>
            <person name="Kirby R."/>
        </authorList>
    </citation>
    <scope>NUCLEOTIDE SEQUENCE [LARGE SCALE GENOMIC DNA]</scope>
    <source>
        <strain evidence="1 4">ATCC 10745</strain>
    </source>
</reference>
<name>A0A1Y2NUN0_STRFR</name>
<protein>
    <recommendedName>
        <fullName evidence="5">Plasmid stabilization system protein</fullName>
    </recommendedName>
</protein>
<evidence type="ECO:0000313" key="4">
    <source>
        <dbReference type="Proteomes" id="UP000731519"/>
    </source>
</evidence>
<gene>
    <name evidence="2" type="ORF">BG846_03796</name>
    <name evidence="1" type="ORF">K701_27550</name>
</gene>
<accession>A0A1Y2NUN0</accession>
<dbReference type="EMBL" id="MIFZ01000278">
    <property type="protein sequence ID" value="OSY50628.1"/>
    <property type="molecule type" value="Genomic_DNA"/>
</dbReference>
<dbReference type="EMBL" id="ASYR01000048">
    <property type="protein sequence ID" value="KAF0646739.1"/>
    <property type="molecule type" value="Genomic_DNA"/>
</dbReference>
<organism evidence="2 3">
    <name type="scientific">Streptomyces fradiae ATCC 10745 = DSM 40063</name>
    <dbReference type="NCBI Taxonomy" id="1319510"/>
    <lineage>
        <taxon>Bacteria</taxon>
        <taxon>Bacillati</taxon>
        <taxon>Actinomycetota</taxon>
        <taxon>Actinomycetes</taxon>
        <taxon>Kitasatosporales</taxon>
        <taxon>Streptomycetaceae</taxon>
        <taxon>Streptomyces</taxon>
    </lineage>
</organism>
<sequence length="82" mass="9321">MHKLRYNAQIEAVWDSLADQARHELDEALHKVCLDPYNTTEAHPTDGPVKRILTLQHTAVTLLVIGPPIERVYIRTLDALHS</sequence>
<dbReference type="RefSeq" id="WP_031129184.1">
    <property type="nucleotide sequence ID" value="NZ_ASYR01000048.1"/>
</dbReference>
<dbReference type="Proteomes" id="UP000194318">
    <property type="component" value="Unassembled WGS sequence"/>
</dbReference>
<dbReference type="AlphaFoldDB" id="A0A1Y2NUN0"/>
<dbReference type="GeneID" id="91402609"/>
<evidence type="ECO:0000313" key="2">
    <source>
        <dbReference type="EMBL" id="OSY50628.1"/>
    </source>
</evidence>
<evidence type="ECO:0000313" key="1">
    <source>
        <dbReference type="EMBL" id="KAF0646739.1"/>
    </source>
</evidence>